<proteinExistence type="predicted"/>
<evidence type="ECO:0000313" key="1">
    <source>
        <dbReference type="EMBL" id="GIY67376.1"/>
    </source>
</evidence>
<name>A0AAV4VB76_CAEEX</name>
<organism evidence="1 2">
    <name type="scientific">Caerostris extrusa</name>
    <name type="common">Bark spider</name>
    <name type="synonym">Caerostris bankana</name>
    <dbReference type="NCBI Taxonomy" id="172846"/>
    <lineage>
        <taxon>Eukaryota</taxon>
        <taxon>Metazoa</taxon>
        <taxon>Ecdysozoa</taxon>
        <taxon>Arthropoda</taxon>
        <taxon>Chelicerata</taxon>
        <taxon>Arachnida</taxon>
        <taxon>Araneae</taxon>
        <taxon>Araneomorphae</taxon>
        <taxon>Entelegynae</taxon>
        <taxon>Araneoidea</taxon>
        <taxon>Araneidae</taxon>
        <taxon>Caerostris</taxon>
    </lineage>
</organism>
<gene>
    <name evidence="1" type="ORF">CEXT_172821</name>
</gene>
<dbReference type="EMBL" id="BPLR01014232">
    <property type="protein sequence ID" value="GIY67376.1"/>
    <property type="molecule type" value="Genomic_DNA"/>
</dbReference>
<protein>
    <submittedName>
        <fullName evidence="1">Uncharacterized protein</fullName>
    </submittedName>
</protein>
<evidence type="ECO:0000313" key="2">
    <source>
        <dbReference type="Proteomes" id="UP001054945"/>
    </source>
</evidence>
<sequence length="99" mass="10998">MRTITLFSNIAYKAMDYNLYLLYIPFHFWHTAASLTSLLQTGTRSIKSQSMEDLSTGPNCCGSPAIELISCPSVIKPIKPTAISLSVPSADQLRHKKHE</sequence>
<reference evidence="1 2" key="1">
    <citation type="submission" date="2021-06" db="EMBL/GenBank/DDBJ databases">
        <title>Caerostris extrusa draft genome.</title>
        <authorList>
            <person name="Kono N."/>
            <person name="Arakawa K."/>
        </authorList>
    </citation>
    <scope>NUCLEOTIDE SEQUENCE [LARGE SCALE GENOMIC DNA]</scope>
</reference>
<dbReference type="Proteomes" id="UP001054945">
    <property type="component" value="Unassembled WGS sequence"/>
</dbReference>
<accession>A0AAV4VB76</accession>
<dbReference type="AlphaFoldDB" id="A0AAV4VB76"/>
<keyword evidence="2" id="KW-1185">Reference proteome</keyword>
<comment type="caution">
    <text evidence="1">The sequence shown here is derived from an EMBL/GenBank/DDBJ whole genome shotgun (WGS) entry which is preliminary data.</text>
</comment>